<dbReference type="GO" id="GO:0043176">
    <property type="term" value="F:amine binding"/>
    <property type="evidence" value="ECO:0007669"/>
    <property type="project" value="InterPro"/>
</dbReference>
<organism evidence="2">
    <name type="scientific">Rhipicephalus zambeziensis</name>
    <dbReference type="NCBI Taxonomy" id="60191"/>
    <lineage>
        <taxon>Eukaryota</taxon>
        <taxon>Metazoa</taxon>
        <taxon>Ecdysozoa</taxon>
        <taxon>Arthropoda</taxon>
        <taxon>Chelicerata</taxon>
        <taxon>Arachnida</taxon>
        <taxon>Acari</taxon>
        <taxon>Parasitiformes</taxon>
        <taxon>Ixodida</taxon>
        <taxon>Ixodoidea</taxon>
        <taxon>Ixodidae</taxon>
        <taxon>Rhipicephalinae</taxon>
        <taxon>Rhipicephalus</taxon>
        <taxon>Rhipicephalus</taxon>
    </lineage>
</organism>
<dbReference type="Gene3D" id="2.40.128.20">
    <property type="match status" value="1"/>
</dbReference>
<dbReference type="PRINTS" id="PR01220">
    <property type="entry name" value="HISBINDING"/>
</dbReference>
<name>A0A224YHT6_9ACAR</name>
<dbReference type="Pfam" id="PF02098">
    <property type="entry name" value="His_binding"/>
    <property type="match status" value="1"/>
</dbReference>
<dbReference type="InterPro" id="IPR012674">
    <property type="entry name" value="Calycin"/>
</dbReference>
<dbReference type="SUPFAM" id="SSF50814">
    <property type="entry name" value="Lipocalins"/>
    <property type="match status" value="1"/>
</dbReference>
<evidence type="ECO:0000256" key="1">
    <source>
        <dbReference type="SAM" id="SignalP"/>
    </source>
</evidence>
<dbReference type="AlphaFoldDB" id="A0A224YHT6"/>
<feature type="signal peptide" evidence="1">
    <location>
        <begin position="1"/>
        <end position="19"/>
    </location>
</feature>
<dbReference type="InterPro" id="IPR002970">
    <property type="entry name" value="Tick_his-bd"/>
</dbReference>
<proteinExistence type="predicted"/>
<accession>A0A224YHT6</accession>
<dbReference type="EMBL" id="GFPF01004153">
    <property type="protein sequence ID" value="MAA15299.1"/>
    <property type="molecule type" value="Transcribed_RNA"/>
</dbReference>
<feature type="chain" id="PRO_5012488559" evidence="1">
    <location>
        <begin position="20"/>
        <end position="191"/>
    </location>
</feature>
<sequence length="191" mass="21872">MKLALLPLALVLALRDVRGDKPVWADEEANGAHQDAWKSLNATVNGVFHMIKSTYKNDPVWGNEFNCLSITADHPNEDEKSVLSFILFMNNADTEYQFSLEKVTAVKMYGYNKENALKYQTEDERTYTDVLVFSDDQCYVIYVPGTEGHKGGYELWATDYQNVPASCLEKFNEYTADFQVRDVFTSACRYR</sequence>
<keyword evidence="1" id="KW-0732">Signal</keyword>
<protein>
    <submittedName>
        <fullName evidence="2">Lipocalin</fullName>
    </submittedName>
</protein>
<reference evidence="2" key="1">
    <citation type="journal article" date="2017" name="Parasit. Vectors">
        <title>Sialotranscriptomics of Rhipicephalus zambeziensis reveals intricate expression profiles of secretory proteins and suggests tight temporal transcriptional regulation during blood-feeding.</title>
        <authorList>
            <person name="de Castro M.H."/>
            <person name="de Klerk D."/>
            <person name="Pienaar R."/>
            <person name="Rees D.J.G."/>
            <person name="Mans B.J."/>
        </authorList>
    </citation>
    <scope>NUCLEOTIDE SEQUENCE</scope>
    <source>
        <tissue evidence="2">Salivary glands</tissue>
    </source>
</reference>
<dbReference type="GO" id="GO:0030682">
    <property type="term" value="P:symbiont-mediated perturbation of host defenses"/>
    <property type="evidence" value="ECO:0007669"/>
    <property type="project" value="InterPro"/>
</dbReference>
<evidence type="ECO:0000313" key="2">
    <source>
        <dbReference type="EMBL" id="MAA15299.1"/>
    </source>
</evidence>